<feature type="transmembrane region" description="Helical" evidence="1">
    <location>
        <begin position="285"/>
        <end position="304"/>
    </location>
</feature>
<comment type="caution">
    <text evidence="2">The sequence shown here is derived from an EMBL/GenBank/DDBJ whole genome shotgun (WGS) entry which is preliminary data.</text>
</comment>
<feature type="transmembrane region" description="Helical" evidence="1">
    <location>
        <begin position="171"/>
        <end position="186"/>
    </location>
</feature>
<dbReference type="RefSeq" id="WP_268780075.1">
    <property type="nucleotide sequence ID" value="NZ_JAPRAT010000015.1"/>
</dbReference>
<dbReference type="EMBL" id="JAPRAT010000015">
    <property type="protein sequence ID" value="MCZ0703305.1"/>
    <property type="molecule type" value="Genomic_DNA"/>
</dbReference>
<sequence length="406" mass="48528">MINAKELFRTRIRTHIKEVARYLQYIFNGHLAIAMIFLIAAGAYYYQQILAELPENFPTAIVMSFFCAIILVYNPIQTLLKEADLVFLLPAEKRLNRYFRSALLYSYFVQLYLVVLLLAVLAPLYFTSYPDQSFSFYSMLGFLLVFLKGWNMAVTWWMYKIRDNNSRYVDVGIRYLLQFFTFYFLITSEFVFAGILTITLFLFFYYGYYLSSKHSLAWDQLIEKDQLRMRSFYRLANMFTDVPYLKAKVKKRSFLVQVLTRHLSFKQDKTLTYLYRITTIRSGEYLGMYIRLLIVGSFVIYYLPHVWIRILFGLLFLYLTAIQLMTIWYHHRTNLWMDLYPITYPQRQQAFVCWIRQLLFVHVCCYGLVFLFIGYWDQAILFLGLGSLFIIAFTESYFKQKTQPSA</sequence>
<accession>A0A9J6RDN7</accession>
<keyword evidence="1" id="KW-0812">Transmembrane</keyword>
<feature type="transmembrane region" description="Helical" evidence="1">
    <location>
        <begin position="350"/>
        <end position="373"/>
    </location>
</feature>
<feature type="transmembrane region" description="Helical" evidence="1">
    <location>
        <begin position="310"/>
        <end position="329"/>
    </location>
</feature>
<keyword evidence="1" id="KW-1133">Transmembrane helix</keyword>
<feature type="transmembrane region" description="Helical" evidence="1">
    <location>
        <begin position="192"/>
        <end position="210"/>
    </location>
</feature>
<dbReference type="InterPro" id="IPR010288">
    <property type="entry name" value="EcsB_ABC"/>
</dbReference>
<gene>
    <name evidence="2" type="ORF">OWO01_08770</name>
</gene>
<keyword evidence="1" id="KW-0472">Membrane</keyword>
<dbReference type="PIRSF" id="PIRSF037259">
    <property type="entry name" value="EcsB_ABC"/>
    <property type="match status" value="1"/>
</dbReference>
<name>A0A9J6RDN7_9BACI</name>
<evidence type="ECO:0000313" key="3">
    <source>
        <dbReference type="Proteomes" id="UP001084197"/>
    </source>
</evidence>
<dbReference type="GO" id="GO:0016020">
    <property type="term" value="C:membrane"/>
    <property type="evidence" value="ECO:0007669"/>
    <property type="project" value="InterPro"/>
</dbReference>
<reference evidence="2" key="1">
    <citation type="submission" date="2022-11" db="EMBL/GenBank/DDBJ databases">
        <title>WGS of Natronobacillus azotifigens 24KS-1, an anaerobic diazotrophic haloalkaliphile from soda-rich habitats.</title>
        <authorList>
            <person name="Sorokin D.Y."/>
            <person name="Merkel A.Y."/>
        </authorList>
    </citation>
    <scope>NUCLEOTIDE SEQUENCE</scope>
    <source>
        <strain evidence="2">24KS-1</strain>
    </source>
</reference>
<feature type="transmembrane region" description="Helical" evidence="1">
    <location>
        <begin position="136"/>
        <end position="159"/>
    </location>
</feature>
<evidence type="ECO:0000313" key="2">
    <source>
        <dbReference type="EMBL" id="MCZ0703305.1"/>
    </source>
</evidence>
<protein>
    <submittedName>
        <fullName evidence="2">ABC transporter permease</fullName>
    </submittedName>
</protein>
<proteinExistence type="predicted"/>
<evidence type="ECO:0000256" key="1">
    <source>
        <dbReference type="SAM" id="Phobius"/>
    </source>
</evidence>
<feature type="transmembrane region" description="Helical" evidence="1">
    <location>
        <begin position="21"/>
        <end position="45"/>
    </location>
</feature>
<feature type="transmembrane region" description="Helical" evidence="1">
    <location>
        <begin position="57"/>
        <end position="76"/>
    </location>
</feature>
<feature type="transmembrane region" description="Helical" evidence="1">
    <location>
        <begin position="102"/>
        <end position="124"/>
    </location>
</feature>
<feature type="transmembrane region" description="Helical" evidence="1">
    <location>
        <begin position="379"/>
        <end position="398"/>
    </location>
</feature>
<organism evidence="2 3">
    <name type="scientific">Natronobacillus azotifigens</name>
    <dbReference type="NCBI Taxonomy" id="472978"/>
    <lineage>
        <taxon>Bacteria</taxon>
        <taxon>Bacillati</taxon>
        <taxon>Bacillota</taxon>
        <taxon>Bacilli</taxon>
        <taxon>Bacillales</taxon>
        <taxon>Bacillaceae</taxon>
        <taxon>Natronobacillus</taxon>
    </lineage>
</organism>
<dbReference type="AlphaFoldDB" id="A0A9J6RDN7"/>
<keyword evidence="3" id="KW-1185">Reference proteome</keyword>
<dbReference type="Pfam" id="PF05975">
    <property type="entry name" value="EcsB"/>
    <property type="match status" value="1"/>
</dbReference>
<dbReference type="Proteomes" id="UP001084197">
    <property type="component" value="Unassembled WGS sequence"/>
</dbReference>